<dbReference type="PANTHER" id="PTHR12993">
    <property type="entry name" value="N-ACETYLGLUCOSAMINYL-PHOSPHATIDYLINOSITOL DE-N-ACETYLASE-RELATED"/>
    <property type="match status" value="1"/>
</dbReference>
<evidence type="ECO:0000256" key="1">
    <source>
        <dbReference type="ARBA" id="ARBA00022833"/>
    </source>
</evidence>
<dbReference type="Gene3D" id="3.40.50.10320">
    <property type="entry name" value="LmbE-like"/>
    <property type="match status" value="1"/>
</dbReference>
<accession>A0ABW1NBL5</accession>
<dbReference type="Proteomes" id="UP001596137">
    <property type="component" value="Unassembled WGS sequence"/>
</dbReference>
<keyword evidence="3" id="KW-1185">Reference proteome</keyword>
<dbReference type="InterPro" id="IPR003737">
    <property type="entry name" value="GlcNAc_PI_deacetylase-related"/>
</dbReference>
<proteinExistence type="predicted"/>
<name>A0ABW1NBL5_9ACTN</name>
<dbReference type="RefSeq" id="WP_380747764.1">
    <property type="nucleotide sequence ID" value="NZ_JBHSRF010000006.1"/>
</dbReference>
<dbReference type="SUPFAM" id="SSF102588">
    <property type="entry name" value="LmbE-like"/>
    <property type="match status" value="1"/>
</dbReference>
<sequence>MTALDDADIAKILVVVAHPDDVDFGAAGSVATFTDKGIEVVYCLVTDGDAGGFDRETDHEGMAVLRRAEQAEAAKRVGVEEVVYLGYRDGTVEPTLGLRKDIARVIRQVRPDRVITSTPERNYIRISPSHPDHRAVGSATLDAVYPDARNPYAFPELLAEEGLEPWVAREVWLSGGQTPNHFVDVTATVDRKLAALRAHVSQIGHMDDSLEEFVRGFLARNAEAGGLPPGTYAESFLVVPTP</sequence>
<dbReference type="EC" id="3.5.1.-" evidence="2"/>
<evidence type="ECO:0000313" key="2">
    <source>
        <dbReference type="EMBL" id="MFC6080701.1"/>
    </source>
</evidence>
<keyword evidence="2" id="KW-0378">Hydrolase</keyword>
<organism evidence="2 3">
    <name type="scientific">Sphaerisporangium aureirubrum</name>
    <dbReference type="NCBI Taxonomy" id="1544736"/>
    <lineage>
        <taxon>Bacteria</taxon>
        <taxon>Bacillati</taxon>
        <taxon>Actinomycetota</taxon>
        <taxon>Actinomycetes</taxon>
        <taxon>Streptosporangiales</taxon>
        <taxon>Streptosporangiaceae</taxon>
        <taxon>Sphaerisporangium</taxon>
    </lineage>
</organism>
<evidence type="ECO:0000313" key="3">
    <source>
        <dbReference type="Proteomes" id="UP001596137"/>
    </source>
</evidence>
<gene>
    <name evidence="2" type="ORF">ACFP1K_05990</name>
</gene>
<comment type="caution">
    <text evidence="2">The sequence shown here is derived from an EMBL/GenBank/DDBJ whole genome shotgun (WGS) entry which is preliminary data.</text>
</comment>
<keyword evidence="1" id="KW-0862">Zinc</keyword>
<dbReference type="EMBL" id="JBHSRF010000006">
    <property type="protein sequence ID" value="MFC6080701.1"/>
    <property type="molecule type" value="Genomic_DNA"/>
</dbReference>
<reference evidence="3" key="1">
    <citation type="journal article" date="2019" name="Int. J. Syst. Evol. Microbiol.">
        <title>The Global Catalogue of Microorganisms (GCM) 10K type strain sequencing project: providing services to taxonomists for standard genome sequencing and annotation.</title>
        <authorList>
            <consortium name="The Broad Institute Genomics Platform"/>
            <consortium name="The Broad Institute Genome Sequencing Center for Infectious Disease"/>
            <person name="Wu L."/>
            <person name="Ma J."/>
        </authorList>
    </citation>
    <scope>NUCLEOTIDE SEQUENCE [LARGE SCALE GENOMIC DNA]</scope>
    <source>
        <strain evidence="3">JCM 30346</strain>
    </source>
</reference>
<protein>
    <submittedName>
        <fullName evidence="2">PIG-L deacetylase family protein</fullName>
        <ecNumber evidence="2">3.5.1.-</ecNumber>
    </submittedName>
</protein>
<dbReference type="InterPro" id="IPR024078">
    <property type="entry name" value="LmbE-like_dom_sf"/>
</dbReference>
<dbReference type="GO" id="GO:0016787">
    <property type="term" value="F:hydrolase activity"/>
    <property type="evidence" value="ECO:0007669"/>
    <property type="project" value="UniProtKB-KW"/>
</dbReference>
<dbReference type="Pfam" id="PF02585">
    <property type="entry name" value="PIG-L"/>
    <property type="match status" value="1"/>
</dbReference>
<dbReference type="PANTHER" id="PTHR12993:SF28">
    <property type="entry name" value="LMBE FAMILY PROTEIN"/>
    <property type="match status" value="1"/>
</dbReference>